<feature type="domain" description="Zinc-ribbon" evidence="3">
    <location>
        <begin position="3"/>
        <end position="21"/>
    </location>
</feature>
<feature type="transmembrane region" description="Helical" evidence="2">
    <location>
        <begin position="209"/>
        <end position="233"/>
    </location>
</feature>
<evidence type="ECO:0000313" key="4">
    <source>
        <dbReference type="EMBL" id="MBC8557468.1"/>
    </source>
</evidence>
<keyword evidence="5" id="KW-1185">Reference proteome</keyword>
<dbReference type="InterPro" id="IPR026870">
    <property type="entry name" value="Zinc_ribbon_dom"/>
</dbReference>
<comment type="caution">
    <text evidence="4">The sequence shown here is derived from an EMBL/GenBank/DDBJ whole genome shotgun (WGS) entry which is preliminary data.</text>
</comment>
<dbReference type="Pfam" id="PF13240">
    <property type="entry name" value="Zn_Ribbon_1"/>
    <property type="match status" value="1"/>
</dbReference>
<proteinExistence type="predicted"/>
<accession>A0ABR7MW87</accession>
<sequence length="237" mass="26594">MICKHCGKENEEGSKFCMWCGQIFEEPKNSAKVQPAKISTQPVKNNSDGDSQSRKVSAQPKMSDTNMHNGQNTGYPSQKQNTYNNQNAYNQQNTGYPSQGQQNGNTSQGQNGYYDPHAAYQQPYGYNDPYGTQWGMNQNMNPNMMTQSPQIHTIIPDYNPSLDYTPLSMWGYFGYNLLFAIPLIGWIFLLITALGGLSNNVNLRNYARSFFCVLLIVGCIFLLMIALSVFTVISLNS</sequence>
<protein>
    <submittedName>
        <fullName evidence="4">Zinc-ribbon domain-containing protein</fullName>
    </submittedName>
</protein>
<keyword evidence="2" id="KW-0812">Transmembrane</keyword>
<gene>
    <name evidence="4" type="ORF">H8700_07085</name>
</gene>
<evidence type="ECO:0000259" key="3">
    <source>
        <dbReference type="Pfam" id="PF13240"/>
    </source>
</evidence>
<dbReference type="EMBL" id="JACRSW010000027">
    <property type="protein sequence ID" value="MBC8557468.1"/>
    <property type="molecule type" value="Genomic_DNA"/>
</dbReference>
<feature type="transmembrane region" description="Helical" evidence="2">
    <location>
        <begin position="169"/>
        <end position="197"/>
    </location>
</feature>
<feature type="compositionally biased region" description="Low complexity" evidence="1">
    <location>
        <begin position="80"/>
        <end position="112"/>
    </location>
</feature>
<dbReference type="Proteomes" id="UP000637513">
    <property type="component" value="Unassembled WGS sequence"/>
</dbReference>
<keyword evidence="2" id="KW-0472">Membrane</keyword>
<organism evidence="4 5">
    <name type="scientific">Jutongia hominis</name>
    <dbReference type="NCBI Taxonomy" id="2763664"/>
    <lineage>
        <taxon>Bacteria</taxon>
        <taxon>Bacillati</taxon>
        <taxon>Bacillota</taxon>
        <taxon>Clostridia</taxon>
        <taxon>Lachnospirales</taxon>
        <taxon>Lachnospiraceae</taxon>
        <taxon>Jutongia</taxon>
    </lineage>
</organism>
<feature type="compositionally biased region" description="Polar residues" evidence="1">
    <location>
        <begin position="37"/>
        <end position="79"/>
    </location>
</feature>
<evidence type="ECO:0000313" key="5">
    <source>
        <dbReference type="Proteomes" id="UP000637513"/>
    </source>
</evidence>
<evidence type="ECO:0000256" key="2">
    <source>
        <dbReference type="SAM" id="Phobius"/>
    </source>
</evidence>
<reference evidence="4 5" key="1">
    <citation type="submission" date="2020-08" db="EMBL/GenBank/DDBJ databases">
        <title>Genome public.</title>
        <authorList>
            <person name="Liu C."/>
            <person name="Sun Q."/>
        </authorList>
    </citation>
    <scope>NUCLEOTIDE SEQUENCE [LARGE SCALE GENOMIC DNA]</scope>
    <source>
        <strain evidence="4 5">BX3</strain>
    </source>
</reference>
<evidence type="ECO:0000256" key="1">
    <source>
        <dbReference type="SAM" id="MobiDB-lite"/>
    </source>
</evidence>
<keyword evidence="2" id="KW-1133">Transmembrane helix</keyword>
<feature type="region of interest" description="Disordered" evidence="1">
    <location>
        <begin position="29"/>
        <end position="114"/>
    </location>
</feature>
<name>A0ABR7MW87_9FIRM</name>
<dbReference type="RefSeq" id="WP_249304659.1">
    <property type="nucleotide sequence ID" value="NZ_JACRSW010000027.1"/>
</dbReference>